<sequence>MRLYLSIYLIFYYIPYIIGIYIPESNKPVLVSRNLEKHEIRHSSETVNRIGGSEFPSQIYNLIFKGNETNIVESKSSEIETETKTETGTDYKGIVLSRHGVNKDEFNILGSLNMTYSIVDIFGQKLPIFTKIKEINENSTQIINNDYLFLFKEKFNFKNNLNDFFNYISLKKYLLSDLQIYLPKSLFTNSNNINLWNKLIKNNNNTPPSYYRLIKDIKIDKDDNNANNILNNSSHVSIYLFEKYGKTNSKNQIGINSMKSYDLSGSLDILQENINKQVTDQISFNAYNSESKTNEKLPHFILKLKDTIVKSNSVCKHSIENTHLYMGQLADSKEIKMNHKLHDTITDKTISLGVALDLSTDINNLSETDLIKCCPSSIDEQRDRHRVWRLNELSFYIRGNDTNVVENHGTMELNQEQGEEINSTSIITPFDTEKNTADNNNNNVIDLADLSELEEFEAIEMEDYENYFNDKLNLYEYENLIGDENGNGNENRHLKFEIQIATCNGSDKLDIQNS</sequence>
<name>A0ACB5TLG0_CANBO</name>
<evidence type="ECO:0000313" key="2">
    <source>
        <dbReference type="Proteomes" id="UP001165101"/>
    </source>
</evidence>
<protein>
    <submittedName>
        <fullName evidence="1">Unnamed protein product</fullName>
    </submittedName>
</protein>
<gene>
    <name evidence="1" type="ORF">Cboi01_000189800</name>
</gene>
<dbReference type="Proteomes" id="UP001165101">
    <property type="component" value="Unassembled WGS sequence"/>
</dbReference>
<evidence type="ECO:0000313" key="1">
    <source>
        <dbReference type="EMBL" id="GME90560.1"/>
    </source>
</evidence>
<keyword evidence="2" id="KW-1185">Reference proteome</keyword>
<organism evidence="1 2">
    <name type="scientific">Candida boidinii</name>
    <name type="common">Yeast</name>
    <dbReference type="NCBI Taxonomy" id="5477"/>
    <lineage>
        <taxon>Eukaryota</taxon>
        <taxon>Fungi</taxon>
        <taxon>Dikarya</taxon>
        <taxon>Ascomycota</taxon>
        <taxon>Saccharomycotina</taxon>
        <taxon>Pichiomycetes</taxon>
        <taxon>Pichiales</taxon>
        <taxon>Pichiaceae</taxon>
        <taxon>Ogataea</taxon>
        <taxon>Ogataea/Candida clade</taxon>
    </lineage>
</organism>
<proteinExistence type="predicted"/>
<accession>A0ACB5TLG0</accession>
<reference evidence="1" key="1">
    <citation type="submission" date="2023-04" db="EMBL/GenBank/DDBJ databases">
        <title>Candida boidinii NBRC 1967.</title>
        <authorList>
            <person name="Ichikawa N."/>
            <person name="Sato H."/>
            <person name="Tonouchi N."/>
        </authorList>
    </citation>
    <scope>NUCLEOTIDE SEQUENCE</scope>
    <source>
        <strain evidence="1">NBRC 1967</strain>
    </source>
</reference>
<dbReference type="EMBL" id="BSXV01000774">
    <property type="protein sequence ID" value="GME90560.1"/>
    <property type="molecule type" value="Genomic_DNA"/>
</dbReference>
<comment type="caution">
    <text evidence="1">The sequence shown here is derived from an EMBL/GenBank/DDBJ whole genome shotgun (WGS) entry which is preliminary data.</text>
</comment>